<reference evidence="1 2" key="1">
    <citation type="submission" date="2019-04" db="EMBL/GenBank/DDBJ databases">
        <title>Streptomyces oryziradicis sp. nov., a novel actinomycete isolated from rhizosphere soil of rice (Oryza sativa L.).</title>
        <authorList>
            <person name="Li C."/>
        </authorList>
    </citation>
    <scope>NUCLEOTIDE SEQUENCE [LARGE SCALE GENOMIC DNA]</scope>
    <source>
        <strain evidence="1 2">NEAU-C40</strain>
    </source>
</reference>
<proteinExistence type="predicted"/>
<name>A0A4V6WIU5_9ACTN</name>
<comment type="caution">
    <text evidence="1">The sequence shown here is derived from an EMBL/GenBank/DDBJ whole genome shotgun (WGS) entry which is preliminary data.</text>
</comment>
<dbReference type="AlphaFoldDB" id="A0A4V6WIU5"/>
<protein>
    <submittedName>
        <fullName evidence="1">Uncharacterized protein</fullName>
    </submittedName>
</protein>
<evidence type="ECO:0000313" key="2">
    <source>
        <dbReference type="Proteomes" id="UP000305778"/>
    </source>
</evidence>
<dbReference type="Proteomes" id="UP000305778">
    <property type="component" value="Unassembled WGS sequence"/>
</dbReference>
<evidence type="ECO:0000313" key="1">
    <source>
        <dbReference type="EMBL" id="TJZ94568.1"/>
    </source>
</evidence>
<accession>A0A4V6WIU5</accession>
<dbReference type="OrthoDB" id="3532716at2"/>
<keyword evidence="2" id="KW-1185">Reference proteome</keyword>
<gene>
    <name evidence="1" type="ORF">FCI23_53395</name>
</gene>
<dbReference type="RefSeq" id="WP_136731376.1">
    <property type="nucleotide sequence ID" value="NZ_SUMC01000213.1"/>
</dbReference>
<sequence length="126" mass="13442">MTSPAALTSALRHHPEGSYCLAAAADLLISQRWLHRGDFTDRFITIGPAAFDDRTTACVDWPAAINALDAGDLACSGGEQRMLRLTAGLADGIPVDLRDALTGIDSTNVQLLVRAVLHAWECQLNG</sequence>
<dbReference type="EMBL" id="SUMC01000213">
    <property type="protein sequence ID" value="TJZ94568.1"/>
    <property type="molecule type" value="Genomic_DNA"/>
</dbReference>
<organism evidence="1 2">
    <name type="scientific">Actinacidiphila oryziradicis</name>
    <dbReference type="NCBI Taxonomy" id="2571141"/>
    <lineage>
        <taxon>Bacteria</taxon>
        <taxon>Bacillati</taxon>
        <taxon>Actinomycetota</taxon>
        <taxon>Actinomycetes</taxon>
        <taxon>Kitasatosporales</taxon>
        <taxon>Streptomycetaceae</taxon>
        <taxon>Actinacidiphila</taxon>
    </lineage>
</organism>